<sequence length="130" mass="14629">MPNKQKQKKKLVQIQDDNLDLESDKVDIEGSERHRNEDIDMNTILSGFMRDAWCSGHKMKDFPQKANNNARPAKPGRNKPNPNSRIYAVMNQEVEGADDMVTGEKHGGEEDEEIGGVTKETLGDILGQHQ</sequence>
<name>A0ABD2Z2Z9_9GENT</name>
<protein>
    <submittedName>
        <fullName evidence="2">Uncharacterized protein</fullName>
    </submittedName>
</protein>
<evidence type="ECO:0000313" key="3">
    <source>
        <dbReference type="Proteomes" id="UP001630127"/>
    </source>
</evidence>
<organism evidence="2 3">
    <name type="scientific">Cinchona calisaya</name>
    <dbReference type="NCBI Taxonomy" id="153742"/>
    <lineage>
        <taxon>Eukaryota</taxon>
        <taxon>Viridiplantae</taxon>
        <taxon>Streptophyta</taxon>
        <taxon>Embryophyta</taxon>
        <taxon>Tracheophyta</taxon>
        <taxon>Spermatophyta</taxon>
        <taxon>Magnoliopsida</taxon>
        <taxon>eudicotyledons</taxon>
        <taxon>Gunneridae</taxon>
        <taxon>Pentapetalae</taxon>
        <taxon>asterids</taxon>
        <taxon>lamiids</taxon>
        <taxon>Gentianales</taxon>
        <taxon>Rubiaceae</taxon>
        <taxon>Cinchonoideae</taxon>
        <taxon>Cinchoneae</taxon>
        <taxon>Cinchona</taxon>
    </lineage>
</organism>
<feature type="region of interest" description="Disordered" evidence="1">
    <location>
        <begin position="59"/>
        <end position="84"/>
    </location>
</feature>
<dbReference type="AlphaFoldDB" id="A0ABD2Z2Z9"/>
<reference evidence="2 3" key="1">
    <citation type="submission" date="2024-11" db="EMBL/GenBank/DDBJ databases">
        <title>A near-complete genome assembly of Cinchona calisaya.</title>
        <authorList>
            <person name="Lian D.C."/>
            <person name="Zhao X.W."/>
            <person name="Wei L."/>
        </authorList>
    </citation>
    <scope>NUCLEOTIDE SEQUENCE [LARGE SCALE GENOMIC DNA]</scope>
    <source>
        <tissue evidence="2">Nenye</tissue>
    </source>
</reference>
<dbReference type="EMBL" id="JBJUIK010000011">
    <property type="protein sequence ID" value="KAL3512715.1"/>
    <property type="molecule type" value="Genomic_DNA"/>
</dbReference>
<evidence type="ECO:0000313" key="2">
    <source>
        <dbReference type="EMBL" id="KAL3512715.1"/>
    </source>
</evidence>
<comment type="caution">
    <text evidence="2">The sequence shown here is derived from an EMBL/GenBank/DDBJ whole genome shotgun (WGS) entry which is preliminary data.</text>
</comment>
<evidence type="ECO:0000256" key="1">
    <source>
        <dbReference type="SAM" id="MobiDB-lite"/>
    </source>
</evidence>
<accession>A0ABD2Z2Z9</accession>
<keyword evidence="3" id="KW-1185">Reference proteome</keyword>
<dbReference type="Proteomes" id="UP001630127">
    <property type="component" value="Unassembled WGS sequence"/>
</dbReference>
<proteinExistence type="predicted"/>
<gene>
    <name evidence="2" type="ORF">ACH5RR_025432</name>
</gene>
<feature type="region of interest" description="Disordered" evidence="1">
    <location>
        <begin position="101"/>
        <end position="130"/>
    </location>
</feature>